<evidence type="ECO:0000259" key="2">
    <source>
        <dbReference type="SMART" id="SM00382"/>
    </source>
</evidence>
<gene>
    <name evidence="3" type="ORF">GYA55_03380</name>
</gene>
<feature type="compositionally biased region" description="Basic and acidic residues" evidence="1">
    <location>
        <begin position="55"/>
        <end position="87"/>
    </location>
</feature>
<feature type="region of interest" description="Disordered" evidence="1">
    <location>
        <begin position="51"/>
        <end position="87"/>
    </location>
</feature>
<proteinExistence type="predicted"/>
<evidence type="ECO:0000313" key="4">
    <source>
        <dbReference type="Proteomes" id="UP000524246"/>
    </source>
</evidence>
<sequence length="443" mass="49601">MEKKKFYISGSALKAPNEVIEGAEFKALEGGALEKKQQNVVQRPVFIRLDRRPHHTEAKQGPIEKLKESARLHDENKEKEKKESTSEEMKIFASSINGDGDTNGKSGLVNIGTPESLAERLASVGYQCLHYLAVQIALVLNTHSERVRALLLEGPSGCGKSFLAKSLARITGAELMCLSCYQGMLTQNLIESPSTLALANAMVGKGSGTAEELLNLGILSRAYLGSQDHPVILLIDELDKPDSAIDTFFLGPIQDARIWLESRPPIDAKVDNLLLIFTKNFNRTIDEALLRRCHPIKMTYLDSTLERKILSEHCNPQLVTNLVLIADRMRNSGGSYQFERPPAPEELLAAGLYVEKLLEWGMNDFGFIARNIWATIAKSEHDRAVLEHMLRYHPDFIDPLFPDGKNTPIDEIYKRLGRVVLDGIIEDPDKEQREQAWRALNYT</sequence>
<dbReference type="InterPro" id="IPR003593">
    <property type="entry name" value="AAA+_ATPase"/>
</dbReference>
<dbReference type="Pfam" id="PF07728">
    <property type="entry name" value="AAA_5"/>
    <property type="match status" value="1"/>
</dbReference>
<dbReference type="SUPFAM" id="SSF52540">
    <property type="entry name" value="P-loop containing nucleoside triphosphate hydrolases"/>
    <property type="match status" value="1"/>
</dbReference>
<dbReference type="SMART" id="SM00382">
    <property type="entry name" value="AAA"/>
    <property type="match status" value="1"/>
</dbReference>
<dbReference type="GO" id="GO:0016887">
    <property type="term" value="F:ATP hydrolysis activity"/>
    <property type="evidence" value="ECO:0007669"/>
    <property type="project" value="InterPro"/>
</dbReference>
<evidence type="ECO:0000313" key="3">
    <source>
        <dbReference type="EMBL" id="NMC62187.1"/>
    </source>
</evidence>
<dbReference type="Proteomes" id="UP000524246">
    <property type="component" value="Unassembled WGS sequence"/>
</dbReference>
<protein>
    <submittedName>
        <fullName evidence="3">AAA domain-containing protein</fullName>
    </submittedName>
</protein>
<dbReference type="InterPro" id="IPR027417">
    <property type="entry name" value="P-loop_NTPase"/>
</dbReference>
<feature type="domain" description="AAA+ ATPase" evidence="2">
    <location>
        <begin position="146"/>
        <end position="304"/>
    </location>
</feature>
<dbReference type="Gene3D" id="3.40.50.300">
    <property type="entry name" value="P-loop containing nucleotide triphosphate hydrolases"/>
    <property type="match status" value="1"/>
</dbReference>
<reference evidence="3 4" key="1">
    <citation type="journal article" date="2020" name="Biotechnol. Biofuels">
        <title>New insights from the biogas microbiome by comprehensive genome-resolved metagenomics of nearly 1600 species originating from multiple anaerobic digesters.</title>
        <authorList>
            <person name="Campanaro S."/>
            <person name="Treu L."/>
            <person name="Rodriguez-R L.M."/>
            <person name="Kovalovszki A."/>
            <person name="Ziels R.M."/>
            <person name="Maus I."/>
            <person name="Zhu X."/>
            <person name="Kougias P.G."/>
            <person name="Basile A."/>
            <person name="Luo G."/>
            <person name="Schluter A."/>
            <person name="Konstantinidis K.T."/>
            <person name="Angelidaki I."/>
        </authorList>
    </citation>
    <scope>NUCLEOTIDE SEQUENCE [LARGE SCALE GENOMIC DNA]</scope>
    <source>
        <strain evidence="3">AS27yjCOA_65</strain>
    </source>
</reference>
<organism evidence="3 4">
    <name type="scientific">SAR324 cluster bacterium</name>
    <dbReference type="NCBI Taxonomy" id="2024889"/>
    <lineage>
        <taxon>Bacteria</taxon>
        <taxon>Deltaproteobacteria</taxon>
        <taxon>SAR324 cluster</taxon>
    </lineage>
</organism>
<evidence type="ECO:0000256" key="1">
    <source>
        <dbReference type="SAM" id="MobiDB-lite"/>
    </source>
</evidence>
<dbReference type="EMBL" id="JAAZON010000130">
    <property type="protein sequence ID" value="NMC62187.1"/>
    <property type="molecule type" value="Genomic_DNA"/>
</dbReference>
<comment type="caution">
    <text evidence="3">The sequence shown here is derived from an EMBL/GenBank/DDBJ whole genome shotgun (WGS) entry which is preliminary data.</text>
</comment>
<dbReference type="InterPro" id="IPR011704">
    <property type="entry name" value="ATPase_dyneun-rel_AAA"/>
</dbReference>
<accession>A0A7X9IJJ5</accession>
<dbReference type="AlphaFoldDB" id="A0A7X9IJJ5"/>
<dbReference type="GO" id="GO:0005524">
    <property type="term" value="F:ATP binding"/>
    <property type="evidence" value="ECO:0007669"/>
    <property type="project" value="InterPro"/>
</dbReference>
<name>A0A7X9IJJ5_9DELT</name>